<organism evidence="2 3">
    <name type="scientific">Streptomyces roseicoloratus</name>
    <dbReference type="NCBI Taxonomy" id="2508722"/>
    <lineage>
        <taxon>Bacteria</taxon>
        <taxon>Bacillati</taxon>
        <taxon>Actinomycetota</taxon>
        <taxon>Actinomycetes</taxon>
        <taxon>Kitasatosporales</taxon>
        <taxon>Streptomycetaceae</taxon>
        <taxon>Streptomyces</taxon>
    </lineage>
</organism>
<keyword evidence="3" id="KW-1185">Reference proteome</keyword>
<dbReference type="EMBL" id="CP133762">
    <property type="protein sequence ID" value="WMX48000.1"/>
    <property type="molecule type" value="Genomic_DNA"/>
</dbReference>
<feature type="compositionally biased region" description="Basic and acidic residues" evidence="1">
    <location>
        <begin position="121"/>
        <end position="130"/>
    </location>
</feature>
<name>A0ABY9S4S7_9ACTN</name>
<dbReference type="Proteomes" id="UP001250858">
    <property type="component" value="Chromosome"/>
</dbReference>
<feature type="compositionally biased region" description="Low complexity" evidence="1">
    <location>
        <begin position="154"/>
        <end position="171"/>
    </location>
</feature>
<dbReference type="RefSeq" id="WP_309549674.1">
    <property type="nucleotide sequence ID" value="NZ_CP133762.1"/>
</dbReference>
<gene>
    <name evidence="2" type="ORF">RGF97_28730</name>
</gene>
<proteinExistence type="predicted"/>
<feature type="region of interest" description="Disordered" evidence="1">
    <location>
        <begin position="107"/>
        <end position="195"/>
    </location>
</feature>
<evidence type="ECO:0000313" key="3">
    <source>
        <dbReference type="Proteomes" id="UP001250858"/>
    </source>
</evidence>
<evidence type="ECO:0000313" key="2">
    <source>
        <dbReference type="EMBL" id="WMX48000.1"/>
    </source>
</evidence>
<protein>
    <submittedName>
        <fullName evidence="2">Uncharacterized protein</fullName>
    </submittedName>
</protein>
<sequence length="195" mass="20714">MDYATLKAFEPTGFEGAADGYRALGNAAQAARNHIENTVATGMRTSLSGESAEAAQKQLKALAENFHYTVTECHVISTALNGFAYDMAAAKRKLDAAVEDARADGCTVNADGSVSYPAGRKPGDEKDTEGARSPAAPAATRPPTPWSAKRRTSTRTPTTARRWRTPTGSPTRSRRPRTPTPSGNRRYGPSGPTTT</sequence>
<reference evidence="2 3" key="1">
    <citation type="submission" date="2023-09" db="EMBL/GenBank/DDBJ databases">
        <title>Complete genome of Streptomyces roseicoloratus T14.</title>
        <authorList>
            <person name="Bashizi T."/>
            <person name="Kim M.-J."/>
            <person name="Lee G."/>
            <person name="Tagele S.B."/>
            <person name="Shin J.-H."/>
        </authorList>
    </citation>
    <scope>NUCLEOTIDE SEQUENCE [LARGE SCALE GENOMIC DNA]</scope>
    <source>
        <strain evidence="2 3">T14</strain>
    </source>
</reference>
<evidence type="ECO:0000256" key="1">
    <source>
        <dbReference type="SAM" id="MobiDB-lite"/>
    </source>
</evidence>
<accession>A0ABY9S4S7</accession>